<dbReference type="PROSITE" id="PS50914">
    <property type="entry name" value="BON"/>
    <property type="match status" value="3"/>
</dbReference>
<organism evidence="3 4">
    <name type="scientific">Uliginosibacterium sediminicola</name>
    <dbReference type="NCBI Taxonomy" id="2024550"/>
    <lineage>
        <taxon>Bacteria</taxon>
        <taxon>Pseudomonadati</taxon>
        <taxon>Pseudomonadota</taxon>
        <taxon>Betaproteobacteria</taxon>
        <taxon>Rhodocyclales</taxon>
        <taxon>Zoogloeaceae</taxon>
        <taxon>Uliginosibacterium</taxon>
    </lineage>
</organism>
<sequence>MKTDAQIQKDVIAELTWLPSIEAESLQVDVVDGIVTLSGHVNSYAQKCIAEQAVQAVAGVKALAVEVDVEISGATAVTDRDLAHAAHHVIKWLVSLPPEHVKVRVEGGWITLSGEVSQEYQRHDALNAVARLRGVAGVTDQITVKESLSSTQIKSEIEAALNRRSDDTQHNISVSVEGADVTLSGSIQNWQERVLAKQAAVHTPGVRAVIDDLILVP</sequence>
<feature type="domain" description="BON" evidence="2">
    <location>
        <begin position="3"/>
        <end position="73"/>
    </location>
</feature>
<evidence type="ECO:0000313" key="3">
    <source>
        <dbReference type="EMBL" id="MEN3069306.1"/>
    </source>
</evidence>
<gene>
    <name evidence="3" type="ORF">ABDB84_12515</name>
</gene>
<dbReference type="Gene3D" id="3.30.1340.30">
    <property type="match status" value="3"/>
</dbReference>
<reference evidence="3 4" key="1">
    <citation type="journal article" date="2018" name="Int. J. Syst. Evol. Microbiol.">
        <title>Uliginosibacterium sediminicola sp. nov., isolated from freshwater sediment.</title>
        <authorList>
            <person name="Hwang W.M."/>
            <person name="Kim S.M."/>
            <person name="Kang K."/>
            <person name="Ahn T.Y."/>
        </authorList>
    </citation>
    <scope>NUCLEOTIDE SEQUENCE [LARGE SCALE GENOMIC DNA]</scope>
    <source>
        <strain evidence="3 4">M1-21</strain>
    </source>
</reference>
<protein>
    <submittedName>
        <fullName evidence="3">BON domain-containing protein</fullName>
    </submittedName>
</protein>
<dbReference type="InterPro" id="IPR007055">
    <property type="entry name" value="BON_dom"/>
</dbReference>
<dbReference type="Proteomes" id="UP001410394">
    <property type="component" value="Unassembled WGS sequence"/>
</dbReference>
<dbReference type="InterPro" id="IPR051686">
    <property type="entry name" value="Lipoprotein_DolP"/>
</dbReference>
<proteinExistence type="predicted"/>
<evidence type="ECO:0000259" key="2">
    <source>
        <dbReference type="PROSITE" id="PS50914"/>
    </source>
</evidence>
<evidence type="ECO:0000256" key="1">
    <source>
        <dbReference type="ARBA" id="ARBA00022729"/>
    </source>
</evidence>
<dbReference type="Pfam" id="PF04972">
    <property type="entry name" value="BON"/>
    <property type="match status" value="3"/>
</dbReference>
<dbReference type="SMART" id="SM00749">
    <property type="entry name" value="BON"/>
    <property type="match status" value="3"/>
</dbReference>
<dbReference type="PANTHER" id="PTHR34606:SF4">
    <property type="entry name" value="OUTER MEMBRANE LIPOPROTEIN DOLP"/>
    <property type="match status" value="1"/>
</dbReference>
<keyword evidence="1" id="KW-0732">Signal</keyword>
<keyword evidence="4" id="KW-1185">Reference proteome</keyword>
<comment type="caution">
    <text evidence="3">The sequence shown here is derived from an EMBL/GenBank/DDBJ whole genome shotgun (WGS) entry which is preliminary data.</text>
</comment>
<evidence type="ECO:0000313" key="4">
    <source>
        <dbReference type="Proteomes" id="UP001410394"/>
    </source>
</evidence>
<dbReference type="PANTHER" id="PTHR34606">
    <property type="entry name" value="BON DOMAIN-CONTAINING PROTEIN"/>
    <property type="match status" value="1"/>
</dbReference>
<dbReference type="RefSeq" id="WP_345920076.1">
    <property type="nucleotide sequence ID" value="NZ_JBDIVE010000006.1"/>
</dbReference>
<feature type="domain" description="BON" evidence="2">
    <location>
        <begin position="78"/>
        <end position="146"/>
    </location>
</feature>
<dbReference type="EMBL" id="JBDIVE010000006">
    <property type="protein sequence ID" value="MEN3069306.1"/>
    <property type="molecule type" value="Genomic_DNA"/>
</dbReference>
<feature type="domain" description="BON" evidence="2">
    <location>
        <begin position="149"/>
        <end position="217"/>
    </location>
</feature>
<name>A0ABU9YZR0_9RHOO</name>
<accession>A0ABU9YZR0</accession>
<dbReference type="InterPro" id="IPR014004">
    <property type="entry name" value="Transpt-assoc_nodulatn_dom_bac"/>
</dbReference>